<gene>
    <name evidence="6" type="ORF">OFUS_LOCUS5503</name>
</gene>
<dbReference type="Pfam" id="PF00651">
    <property type="entry name" value="BTB"/>
    <property type="match status" value="1"/>
</dbReference>
<name>A0A8J1UVF8_OWEFU</name>
<dbReference type="PANTHER" id="PTHR24379">
    <property type="entry name" value="KRAB AND ZINC FINGER DOMAIN-CONTAINING"/>
    <property type="match status" value="1"/>
</dbReference>
<feature type="compositionally biased region" description="Low complexity" evidence="5">
    <location>
        <begin position="172"/>
        <end position="191"/>
    </location>
</feature>
<keyword evidence="2" id="KW-0677">Repeat</keyword>
<feature type="region of interest" description="Disordered" evidence="5">
    <location>
        <begin position="543"/>
        <end position="566"/>
    </location>
</feature>
<dbReference type="Proteomes" id="UP000749559">
    <property type="component" value="Unassembled WGS sequence"/>
</dbReference>
<dbReference type="InterPro" id="IPR036236">
    <property type="entry name" value="Znf_C2H2_sf"/>
</dbReference>
<dbReference type="InterPro" id="IPR011333">
    <property type="entry name" value="SKP1/BTB/POZ_sf"/>
</dbReference>
<dbReference type="InterPro" id="IPR013087">
    <property type="entry name" value="Znf_C2H2_type"/>
</dbReference>
<evidence type="ECO:0000313" key="6">
    <source>
        <dbReference type="EMBL" id="CAH1778610.1"/>
    </source>
</evidence>
<feature type="region of interest" description="Disordered" evidence="5">
    <location>
        <begin position="164"/>
        <end position="191"/>
    </location>
</feature>
<keyword evidence="1" id="KW-0479">Metal-binding</keyword>
<dbReference type="Gene3D" id="3.30.160.60">
    <property type="entry name" value="Classic Zinc Finger"/>
    <property type="match status" value="6"/>
</dbReference>
<dbReference type="EMBL" id="CAIIXF020000003">
    <property type="protein sequence ID" value="CAH1778610.1"/>
    <property type="molecule type" value="Genomic_DNA"/>
</dbReference>
<dbReference type="SUPFAM" id="SSF57667">
    <property type="entry name" value="beta-beta-alpha zinc fingers"/>
    <property type="match status" value="5"/>
</dbReference>
<dbReference type="CDD" id="cd18186">
    <property type="entry name" value="BTB_POZ_ZBTB_KLHL-like"/>
    <property type="match status" value="1"/>
</dbReference>
<evidence type="ECO:0000256" key="2">
    <source>
        <dbReference type="ARBA" id="ARBA00022737"/>
    </source>
</evidence>
<dbReference type="SUPFAM" id="SSF54695">
    <property type="entry name" value="POZ domain"/>
    <property type="match status" value="1"/>
</dbReference>
<dbReference type="Pfam" id="PF00096">
    <property type="entry name" value="zf-C2H2"/>
    <property type="match status" value="2"/>
</dbReference>
<dbReference type="AlphaFoldDB" id="A0A8J1UVF8"/>
<dbReference type="SMART" id="SM00225">
    <property type="entry name" value="BTB"/>
    <property type="match status" value="1"/>
</dbReference>
<evidence type="ECO:0000256" key="1">
    <source>
        <dbReference type="ARBA" id="ARBA00022723"/>
    </source>
</evidence>
<proteinExistence type="predicted"/>
<dbReference type="GO" id="GO:0008270">
    <property type="term" value="F:zinc ion binding"/>
    <property type="evidence" value="ECO:0007669"/>
    <property type="project" value="UniProtKB-KW"/>
</dbReference>
<accession>A0A8J1UVF8</accession>
<protein>
    <submittedName>
        <fullName evidence="6">Uncharacterized protein</fullName>
    </submittedName>
</protein>
<evidence type="ECO:0000256" key="5">
    <source>
        <dbReference type="SAM" id="MobiDB-lite"/>
    </source>
</evidence>
<evidence type="ECO:0000256" key="3">
    <source>
        <dbReference type="ARBA" id="ARBA00022771"/>
    </source>
</evidence>
<feature type="region of interest" description="Disordered" evidence="5">
    <location>
        <begin position="289"/>
        <end position="310"/>
    </location>
</feature>
<keyword evidence="4" id="KW-0862">Zinc</keyword>
<evidence type="ECO:0000313" key="7">
    <source>
        <dbReference type="Proteomes" id="UP000749559"/>
    </source>
</evidence>
<dbReference type="OrthoDB" id="3561125at2759"/>
<dbReference type="PROSITE" id="PS50157">
    <property type="entry name" value="ZINC_FINGER_C2H2_2"/>
    <property type="match status" value="5"/>
</dbReference>
<evidence type="ECO:0000256" key="4">
    <source>
        <dbReference type="ARBA" id="ARBA00022833"/>
    </source>
</evidence>
<dbReference type="PROSITE" id="PS50097">
    <property type="entry name" value="BTB"/>
    <property type="match status" value="1"/>
</dbReference>
<dbReference type="PROSITE" id="PS00028">
    <property type="entry name" value="ZINC_FINGER_C2H2_1"/>
    <property type="match status" value="6"/>
</dbReference>
<reference evidence="6" key="1">
    <citation type="submission" date="2022-03" db="EMBL/GenBank/DDBJ databases">
        <authorList>
            <person name="Martin C."/>
        </authorList>
    </citation>
    <scope>NUCLEOTIDE SEQUENCE</scope>
</reference>
<organism evidence="6 7">
    <name type="scientific">Owenia fusiformis</name>
    <name type="common">Polychaete worm</name>
    <dbReference type="NCBI Taxonomy" id="6347"/>
    <lineage>
        <taxon>Eukaryota</taxon>
        <taxon>Metazoa</taxon>
        <taxon>Spiralia</taxon>
        <taxon>Lophotrochozoa</taxon>
        <taxon>Annelida</taxon>
        <taxon>Polychaeta</taxon>
        <taxon>Sedentaria</taxon>
        <taxon>Canalipalpata</taxon>
        <taxon>Sabellida</taxon>
        <taxon>Oweniida</taxon>
        <taxon>Oweniidae</taxon>
        <taxon>Owenia</taxon>
    </lineage>
</organism>
<dbReference type="PANTHER" id="PTHR24379:SF121">
    <property type="entry name" value="C2H2-TYPE DOMAIN-CONTAINING PROTEIN"/>
    <property type="match status" value="1"/>
</dbReference>
<comment type="caution">
    <text evidence="6">The sequence shown here is derived from an EMBL/GenBank/DDBJ whole genome shotgun (WGS) entry which is preliminary data.</text>
</comment>
<dbReference type="Gene3D" id="3.30.710.10">
    <property type="entry name" value="Potassium Channel Kv1.1, Chain A"/>
    <property type="match status" value="1"/>
</dbReference>
<dbReference type="InterPro" id="IPR000210">
    <property type="entry name" value="BTB/POZ_dom"/>
</dbReference>
<sequence length="870" mass="98419">MSATMSASPLIRRQDDRDTEFWTLINDLRVNGKLCDILLSVTRNDGSDVEYPAHKAVLAACSRYFASNIDVLASVTIHKLSEISELGLKAVLDVMYRQDIPKLILESTEVKHAAEKLKIALPDSNPTVATYVDPNPQSHQRPADPSMPMYTELALGLIQSYERSGLGDPGEQLQQQQQHQAQLQPQQAQNPHICTQDTHVTTQNTYTMSMGTLAPNHPQNPSFSPSMYSESSWRPELNGGKPEVVHHHQNNLPSHFQPVLPPPSVQPPPQSNHHQIQEIPKLPPIPMTGVKPDGSSTTSFEGDSIPEGTKRKPLAHLDLSISKASRANRLLKKKKRKNYKDPFLSGEESDDEIYNKFAINRAGDIRPAKTRPKQGHNTKEKCTMCGKTYNLTNILRHIWRAHQVGDKPKNPFISKKFPYRAPLASKPSYSKRRIKVSCHMCGLVLSQACLKTHIERTHKKVKRHACNVCGKGFYDLKNMRMHIEHVHEGKRPFSCEICDKSVARLHTLQMHLGIQHGLKWEKYELLREQNKLGEIKMKWLESGGNKSRTKTEPSRGNFKNRTPVPMWPDPQPDQVAPSMVNLHGIPVQPPSVLNQFPHLQMKTRAPPSNNQQRYSCNICGESYATNGSLTRHVTRIHEGNKKFACQFCGRKCFDSTALKYHVMTHTGEKNQVCPMCPYKCIKKAQLIGHIKTKHEGTTKKQQKFVVDPEASNTFFCNQCDFSSKYKGSLKMHMMRLHGDGTPHENVICPDCGKSFRFKDDLHKHNERVHLKIKRVQCKGCGCQFYTKRDLDHHKCKAMATGLPPVLPSVNIMVPQQQLPQQQQVINTTHHQQQQLIQQGTANAHPVLIQLPPMQHDISQQPVTTQDLSGL</sequence>
<dbReference type="SMART" id="SM00355">
    <property type="entry name" value="ZnF_C2H2"/>
    <property type="match status" value="9"/>
</dbReference>
<keyword evidence="3" id="KW-0863">Zinc-finger</keyword>
<keyword evidence="7" id="KW-1185">Reference proteome</keyword>